<dbReference type="RefSeq" id="WP_212676451.1">
    <property type="nucleotide sequence ID" value="NZ_JAGSPJ010000006.1"/>
</dbReference>
<comment type="caution">
    <text evidence="2">The sequence shown here is derived from an EMBL/GenBank/DDBJ whole genome shotgun (WGS) entry which is preliminary data.</text>
</comment>
<dbReference type="Gene3D" id="2.30.110.10">
    <property type="entry name" value="Electron Transport, Fmn-binding Protein, Chain A"/>
    <property type="match status" value="1"/>
</dbReference>
<evidence type="ECO:0000313" key="3">
    <source>
        <dbReference type="Proteomes" id="UP000678545"/>
    </source>
</evidence>
<dbReference type="InterPro" id="IPR024747">
    <property type="entry name" value="Pyridox_Oxase-rel"/>
</dbReference>
<organism evidence="2 3">
    <name type="scientific">Undibacterium fentianense</name>
    <dbReference type="NCBI Taxonomy" id="2828728"/>
    <lineage>
        <taxon>Bacteria</taxon>
        <taxon>Pseudomonadati</taxon>
        <taxon>Pseudomonadota</taxon>
        <taxon>Betaproteobacteria</taxon>
        <taxon>Burkholderiales</taxon>
        <taxon>Oxalobacteraceae</taxon>
        <taxon>Undibacterium</taxon>
    </lineage>
</organism>
<gene>
    <name evidence="2" type="ORF">KDM90_15135</name>
</gene>
<protein>
    <submittedName>
        <fullName evidence="2">Pyridoxamine 5'-phosphate oxidase family protein</fullName>
    </submittedName>
</protein>
<feature type="compositionally biased region" description="Polar residues" evidence="1">
    <location>
        <begin position="207"/>
        <end position="223"/>
    </location>
</feature>
<proteinExistence type="predicted"/>
<dbReference type="PANTHER" id="PTHR34071:SF2">
    <property type="entry name" value="FLAVIN-NUCLEOTIDE-BINDING PROTEIN"/>
    <property type="match status" value="1"/>
</dbReference>
<accession>A0A941E5B1</accession>
<keyword evidence="3" id="KW-1185">Reference proteome</keyword>
<dbReference type="Proteomes" id="UP000678545">
    <property type="component" value="Unassembled WGS sequence"/>
</dbReference>
<dbReference type="SUPFAM" id="SSF50475">
    <property type="entry name" value="FMN-binding split barrel"/>
    <property type="match status" value="1"/>
</dbReference>
<dbReference type="Pfam" id="PF12900">
    <property type="entry name" value="Pyridox_ox_2"/>
    <property type="match status" value="1"/>
</dbReference>
<dbReference type="EMBL" id="JAGSPJ010000006">
    <property type="protein sequence ID" value="MBR7801342.1"/>
    <property type="molecule type" value="Genomic_DNA"/>
</dbReference>
<dbReference type="PANTHER" id="PTHR34071">
    <property type="entry name" value="5-NITROIMIDAZOLE ANTIBIOTICS RESISTANCE PROTEIN, NIMA-FAMILY-RELATED PROTEIN-RELATED"/>
    <property type="match status" value="1"/>
</dbReference>
<dbReference type="InterPro" id="IPR012349">
    <property type="entry name" value="Split_barrel_FMN-bd"/>
</dbReference>
<reference evidence="2" key="1">
    <citation type="submission" date="2021-04" db="EMBL/GenBank/DDBJ databases">
        <title>novel species isolated from subtropical streams in China.</title>
        <authorList>
            <person name="Lu H."/>
        </authorList>
    </citation>
    <scope>NUCLEOTIDE SEQUENCE</scope>
    <source>
        <strain evidence="2">FT137W</strain>
    </source>
</reference>
<dbReference type="AlphaFoldDB" id="A0A941E5B1"/>
<sequence>MEKQNKTQTTTLPSERTRIRRIAENANNEKAMLYSIIDEAYLCHIAFQDEKGMHCIPTACWREDDFLYVHAANASRLAKVLGRQQQICVTITHLDGLVLARAAFNHSMNYRSAMIYGSFEQVHDPEHKAKSMERFMDKVASGRQTEVRPGNHAELAGTSLMRIALVETACKVRRGGPKDDAEDSAIPVWTGELPLKQMHQPPVPDPANQTPTPNYVTSWYQNT</sequence>
<feature type="region of interest" description="Disordered" evidence="1">
    <location>
        <begin position="199"/>
        <end position="223"/>
    </location>
</feature>
<name>A0A941E5B1_9BURK</name>
<evidence type="ECO:0000256" key="1">
    <source>
        <dbReference type="SAM" id="MobiDB-lite"/>
    </source>
</evidence>
<evidence type="ECO:0000313" key="2">
    <source>
        <dbReference type="EMBL" id="MBR7801342.1"/>
    </source>
</evidence>